<evidence type="ECO:0000313" key="5">
    <source>
        <dbReference type="EMBL" id="KAH3686355.1"/>
    </source>
</evidence>
<comment type="caution">
    <text evidence="5">The sequence shown here is derived from an EMBL/GenBank/DDBJ whole genome shotgun (WGS) entry which is preliminary data.</text>
</comment>
<dbReference type="GO" id="GO:0005840">
    <property type="term" value="C:ribosome"/>
    <property type="evidence" value="ECO:0007669"/>
    <property type="project" value="UniProtKB-KW"/>
</dbReference>
<feature type="compositionally biased region" description="Polar residues" evidence="4">
    <location>
        <begin position="59"/>
        <end position="77"/>
    </location>
</feature>
<keyword evidence="3" id="KW-0687">Ribonucleoprotein</keyword>
<reference evidence="5" key="2">
    <citation type="submission" date="2021-01" db="EMBL/GenBank/DDBJ databases">
        <authorList>
            <person name="Schikora-Tamarit M.A."/>
        </authorList>
    </citation>
    <scope>NUCLEOTIDE SEQUENCE</scope>
    <source>
        <strain evidence="5">CBS2887</strain>
    </source>
</reference>
<dbReference type="GO" id="GO:1990904">
    <property type="term" value="C:ribonucleoprotein complex"/>
    <property type="evidence" value="ECO:0007669"/>
    <property type="project" value="UniProtKB-KW"/>
</dbReference>
<organism evidence="5 6">
    <name type="scientific">Wickerhamomyces pijperi</name>
    <name type="common">Yeast</name>
    <name type="synonym">Pichia pijperi</name>
    <dbReference type="NCBI Taxonomy" id="599730"/>
    <lineage>
        <taxon>Eukaryota</taxon>
        <taxon>Fungi</taxon>
        <taxon>Dikarya</taxon>
        <taxon>Ascomycota</taxon>
        <taxon>Saccharomycotina</taxon>
        <taxon>Saccharomycetes</taxon>
        <taxon>Phaffomycetales</taxon>
        <taxon>Wickerhamomycetaceae</taxon>
        <taxon>Wickerhamomyces</taxon>
    </lineage>
</organism>
<keyword evidence="6" id="KW-1185">Reference proteome</keyword>
<dbReference type="OrthoDB" id="162638at2759"/>
<feature type="region of interest" description="Disordered" evidence="4">
    <location>
        <begin position="53"/>
        <end position="106"/>
    </location>
</feature>
<sequence>MSFLNILRPLFQSTSTRTTTTLLQTTLQTTYQTTFSSPSTFVRTLMKSHKGAAKRWRKTSTGWKRSQAARNHGNTGWSRGVLKSDSSKQMANKAQGKRLGKLLPYA</sequence>
<accession>A0A9P8QB18</accession>
<dbReference type="EMBL" id="JAEUBG010001462">
    <property type="protein sequence ID" value="KAH3686355.1"/>
    <property type="molecule type" value="Genomic_DNA"/>
</dbReference>
<evidence type="ECO:0000256" key="1">
    <source>
        <dbReference type="ARBA" id="ARBA00006598"/>
    </source>
</evidence>
<dbReference type="Proteomes" id="UP000774326">
    <property type="component" value="Unassembled WGS sequence"/>
</dbReference>
<protein>
    <recommendedName>
        <fullName evidence="7">50S ribosomal protein L35</fullName>
    </recommendedName>
</protein>
<keyword evidence="2" id="KW-0689">Ribosomal protein</keyword>
<evidence type="ECO:0000256" key="2">
    <source>
        <dbReference type="ARBA" id="ARBA00022980"/>
    </source>
</evidence>
<dbReference type="InterPro" id="IPR021137">
    <property type="entry name" value="Ribosomal_bL35-like"/>
</dbReference>
<dbReference type="GO" id="GO:0003735">
    <property type="term" value="F:structural constituent of ribosome"/>
    <property type="evidence" value="ECO:0007669"/>
    <property type="project" value="InterPro"/>
</dbReference>
<dbReference type="Pfam" id="PF01632">
    <property type="entry name" value="Ribosomal_L35p"/>
    <property type="match status" value="1"/>
</dbReference>
<dbReference type="AlphaFoldDB" id="A0A9P8QB18"/>
<dbReference type="InterPro" id="IPR037229">
    <property type="entry name" value="Ribosomal_bL35_sf"/>
</dbReference>
<evidence type="ECO:0008006" key="7">
    <source>
        <dbReference type="Google" id="ProtNLM"/>
    </source>
</evidence>
<dbReference type="SUPFAM" id="SSF143034">
    <property type="entry name" value="L35p-like"/>
    <property type="match status" value="1"/>
</dbReference>
<comment type="similarity">
    <text evidence="1">Belongs to the bacterial ribosomal protein bL35 family.</text>
</comment>
<evidence type="ECO:0000313" key="6">
    <source>
        <dbReference type="Proteomes" id="UP000774326"/>
    </source>
</evidence>
<reference evidence="5" key="1">
    <citation type="journal article" date="2021" name="Open Biol.">
        <title>Shared evolutionary footprints suggest mitochondrial oxidative damage underlies multiple complex I losses in fungi.</title>
        <authorList>
            <person name="Schikora-Tamarit M.A."/>
            <person name="Marcet-Houben M."/>
            <person name="Nosek J."/>
            <person name="Gabaldon T."/>
        </authorList>
    </citation>
    <scope>NUCLEOTIDE SEQUENCE</scope>
    <source>
        <strain evidence="5">CBS2887</strain>
    </source>
</reference>
<dbReference type="Gene3D" id="4.10.410.60">
    <property type="match status" value="1"/>
</dbReference>
<dbReference type="GO" id="GO:0006412">
    <property type="term" value="P:translation"/>
    <property type="evidence" value="ECO:0007669"/>
    <property type="project" value="InterPro"/>
</dbReference>
<evidence type="ECO:0000256" key="3">
    <source>
        <dbReference type="ARBA" id="ARBA00023274"/>
    </source>
</evidence>
<name>A0A9P8QB18_WICPI</name>
<proteinExistence type="inferred from homology"/>
<evidence type="ECO:0000256" key="4">
    <source>
        <dbReference type="SAM" id="MobiDB-lite"/>
    </source>
</evidence>
<gene>
    <name evidence="5" type="ORF">WICPIJ_002717</name>
</gene>